<proteinExistence type="predicted"/>
<sequence length="64" mass="6969">MYFCTNFGVLFSSYQETSEPNIPVALLSSCFLVLKGIKISPILQVRLMVGVLKSVGTGELTVND</sequence>
<name>A0A426XCP2_ENSVE</name>
<evidence type="ECO:0000313" key="2">
    <source>
        <dbReference type="Proteomes" id="UP000287651"/>
    </source>
</evidence>
<accession>A0A426XCP2</accession>
<dbReference type="Proteomes" id="UP000287651">
    <property type="component" value="Unassembled WGS sequence"/>
</dbReference>
<comment type="caution">
    <text evidence="1">The sequence shown here is derived from an EMBL/GenBank/DDBJ whole genome shotgun (WGS) entry which is preliminary data.</text>
</comment>
<gene>
    <name evidence="1" type="ORF">B296_00050273</name>
</gene>
<dbReference type="AlphaFoldDB" id="A0A426XCP2"/>
<organism evidence="1 2">
    <name type="scientific">Ensete ventricosum</name>
    <name type="common">Abyssinian banana</name>
    <name type="synonym">Musa ensete</name>
    <dbReference type="NCBI Taxonomy" id="4639"/>
    <lineage>
        <taxon>Eukaryota</taxon>
        <taxon>Viridiplantae</taxon>
        <taxon>Streptophyta</taxon>
        <taxon>Embryophyta</taxon>
        <taxon>Tracheophyta</taxon>
        <taxon>Spermatophyta</taxon>
        <taxon>Magnoliopsida</taxon>
        <taxon>Liliopsida</taxon>
        <taxon>Zingiberales</taxon>
        <taxon>Musaceae</taxon>
        <taxon>Ensete</taxon>
    </lineage>
</organism>
<feature type="non-terminal residue" evidence="1">
    <location>
        <position position="64"/>
    </location>
</feature>
<evidence type="ECO:0000313" key="1">
    <source>
        <dbReference type="EMBL" id="RRT37266.1"/>
    </source>
</evidence>
<reference evidence="1 2" key="1">
    <citation type="journal article" date="2014" name="Agronomy (Basel)">
        <title>A Draft Genome Sequence for Ensete ventricosum, the Drought-Tolerant Tree Against Hunger.</title>
        <authorList>
            <person name="Harrison J."/>
            <person name="Moore K.A."/>
            <person name="Paszkiewicz K."/>
            <person name="Jones T."/>
            <person name="Grant M."/>
            <person name="Ambacheew D."/>
            <person name="Muzemil S."/>
            <person name="Studholme D.J."/>
        </authorList>
    </citation>
    <scope>NUCLEOTIDE SEQUENCE [LARGE SCALE GENOMIC DNA]</scope>
</reference>
<protein>
    <submittedName>
        <fullName evidence="1">Uncharacterized protein</fullName>
    </submittedName>
</protein>
<dbReference type="EMBL" id="AMZH03022493">
    <property type="protein sequence ID" value="RRT37266.1"/>
    <property type="molecule type" value="Genomic_DNA"/>
</dbReference>